<name>A0ABT7E683_9FIRM</name>
<feature type="transmembrane region" description="Helical" evidence="10">
    <location>
        <begin position="140"/>
        <end position="160"/>
    </location>
</feature>
<evidence type="ECO:0000256" key="2">
    <source>
        <dbReference type="ARBA" id="ARBA00008417"/>
    </source>
</evidence>
<evidence type="ECO:0000256" key="4">
    <source>
        <dbReference type="ARBA" id="ARBA00022448"/>
    </source>
</evidence>
<feature type="transmembrane region" description="Helical" evidence="10">
    <location>
        <begin position="198"/>
        <end position="219"/>
    </location>
</feature>
<dbReference type="InterPro" id="IPR002528">
    <property type="entry name" value="MATE_fam"/>
</dbReference>
<evidence type="ECO:0000256" key="9">
    <source>
        <dbReference type="ARBA" id="ARBA00023251"/>
    </source>
</evidence>
<dbReference type="InterPro" id="IPR051327">
    <property type="entry name" value="MATE_MepA_subfamily"/>
</dbReference>
<evidence type="ECO:0000256" key="7">
    <source>
        <dbReference type="ARBA" id="ARBA00022989"/>
    </source>
</evidence>
<reference evidence="11 12" key="1">
    <citation type="submission" date="2023-05" db="EMBL/GenBank/DDBJ databases">
        <title>Rombocin, a short stable natural nisin variant, displays selective antimicrobial activity against Listeria monocytogenes and employs dual mode of action to kill target bacterial strains.</title>
        <authorList>
            <person name="Wambui J."/>
            <person name="Stephan R."/>
            <person name="Kuipers O.P."/>
        </authorList>
    </citation>
    <scope>NUCLEOTIDE SEQUENCE [LARGE SCALE GENOMIC DNA]</scope>
    <source>
        <strain evidence="11 12">RC002</strain>
    </source>
</reference>
<dbReference type="PANTHER" id="PTHR43823:SF3">
    <property type="entry name" value="MULTIDRUG EXPORT PROTEIN MEPA"/>
    <property type="match status" value="1"/>
</dbReference>
<keyword evidence="12" id="KW-1185">Reference proteome</keyword>
<gene>
    <name evidence="11" type="ORF">QOZ84_02645</name>
</gene>
<proteinExistence type="inferred from homology"/>
<feature type="transmembrane region" description="Helical" evidence="10">
    <location>
        <begin position="326"/>
        <end position="349"/>
    </location>
</feature>
<feature type="transmembrane region" description="Helical" evidence="10">
    <location>
        <begin position="96"/>
        <end position="120"/>
    </location>
</feature>
<sequence length="466" mass="50642">MSLSENKVKIMEDDNIGRVIWKFAIPGIIASLISAVYNIVDTAFVGMLDNTLAMAAVSVVFPLFILINAIGQMIGVGASSYIARLLGSKDKEQADVVATTAIFTSLFLGVIFTTLILVFLEPILRLLGATDTIMPYAIDYAKPIAIGASLPIMMPTLANIIRSEGNTKLSAVAVALGAVINIVLDPILMFNLNMGVVGASWATVISQVISVCLLASYFLRKKSYLKLEIKNFKLSKTIYREIISVGTATFLTQALISISMGLLNIASKPYGDSLIASFGISLKLSSLVIFVVMGYNQGFQPIASYNYGAGNYDKLRKSIKISIKRTTIFASLATIVLMIFAEPAINLFSNDSSVIEVGAKTLRATLVMYPFLGFTQLYATLYQSLGMSKEALIVGTARQGIFFIPLVFILPKILGMNGVLYTQALSDLFTVVLTAYFAYKTNELLKLKNEEDKDIKSNTIEVLMES</sequence>
<evidence type="ECO:0000313" key="11">
    <source>
        <dbReference type="EMBL" id="MDK2562434.1"/>
    </source>
</evidence>
<evidence type="ECO:0000256" key="1">
    <source>
        <dbReference type="ARBA" id="ARBA00004651"/>
    </source>
</evidence>
<comment type="subcellular location">
    <subcellularLocation>
        <location evidence="1">Cell membrane</location>
        <topology evidence="1">Multi-pass membrane protein</topology>
    </subcellularLocation>
</comment>
<dbReference type="RefSeq" id="WP_284131413.1">
    <property type="nucleotide sequence ID" value="NZ_JASKYM010000001.1"/>
</dbReference>
<accession>A0ABT7E683</accession>
<protein>
    <recommendedName>
        <fullName evidence="3">Multidrug export protein MepA</fullName>
    </recommendedName>
</protein>
<keyword evidence="4" id="KW-0813">Transport</keyword>
<dbReference type="PANTHER" id="PTHR43823">
    <property type="entry name" value="SPORULATION PROTEIN YKVU"/>
    <property type="match status" value="1"/>
</dbReference>
<feature type="transmembrane region" description="Helical" evidence="10">
    <location>
        <begin position="52"/>
        <end position="75"/>
    </location>
</feature>
<keyword evidence="6 10" id="KW-0812">Transmembrane</keyword>
<dbReference type="InterPro" id="IPR048279">
    <property type="entry name" value="MdtK-like"/>
</dbReference>
<keyword evidence="5" id="KW-1003">Cell membrane</keyword>
<comment type="caution">
    <text evidence="11">The sequence shown here is derived from an EMBL/GenBank/DDBJ whole genome shotgun (WGS) entry which is preliminary data.</text>
</comment>
<feature type="transmembrane region" description="Helical" evidence="10">
    <location>
        <begin position="20"/>
        <end position="40"/>
    </location>
</feature>
<evidence type="ECO:0000256" key="3">
    <source>
        <dbReference type="ARBA" id="ARBA00022106"/>
    </source>
</evidence>
<feature type="transmembrane region" description="Helical" evidence="10">
    <location>
        <begin position="172"/>
        <end position="192"/>
    </location>
</feature>
<evidence type="ECO:0000256" key="8">
    <source>
        <dbReference type="ARBA" id="ARBA00023136"/>
    </source>
</evidence>
<evidence type="ECO:0000256" key="10">
    <source>
        <dbReference type="SAM" id="Phobius"/>
    </source>
</evidence>
<evidence type="ECO:0000256" key="5">
    <source>
        <dbReference type="ARBA" id="ARBA00022475"/>
    </source>
</evidence>
<evidence type="ECO:0000256" key="6">
    <source>
        <dbReference type="ARBA" id="ARBA00022692"/>
    </source>
</evidence>
<keyword evidence="7 10" id="KW-1133">Transmembrane helix</keyword>
<keyword evidence="8 10" id="KW-0472">Membrane</keyword>
<feature type="transmembrane region" description="Helical" evidence="10">
    <location>
        <begin position="274"/>
        <end position="295"/>
    </location>
</feature>
<evidence type="ECO:0000313" key="12">
    <source>
        <dbReference type="Proteomes" id="UP001301012"/>
    </source>
</evidence>
<dbReference type="InterPro" id="IPR045070">
    <property type="entry name" value="MATE_MepA-like"/>
</dbReference>
<comment type="similarity">
    <text evidence="2">Belongs to the multi antimicrobial extrusion (MATE) (TC 2.A.66.1) family. MepA subfamily.</text>
</comment>
<dbReference type="NCBIfam" id="TIGR00797">
    <property type="entry name" value="matE"/>
    <property type="match status" value="1"/>
</dbReference>
<feature type="transmembrane region" description="Helical" evidence="10">
    <location>
        <begin position="391"/>
        <end position="414"/>
    </location>
</feature>
<keyword evidence="9" id="KW-0046">Antibiotic resistance</keyword>
<feature type="transmembrane region" description="Helical" evidence="10">
    <location>
        <begin position="361"/>
        <end position="379"/>
    </location>
</feature>
<organism evidence="11 12">
    <name type="scientific">Romboutsia sedimentorum</name>
    <dbReference type="NCBI Taxonomy" id="1368474"/>
    <lineage>
        <taxon>Bacteria</taxon>
        <taxon>Bacillati</taxon>
        <taxon>Bacillota</taxon>
        <taxon>Clostridia</taxon>
        <taxon>Peptostreptococcales</taxon>
        <taxon>Peptostreptococcaceae</taxon>
        <taxon>Romboutsia</taxon>
    </lineage>
</organism>
<dbReference type="PIRSF" id="PIRSF006603">
    <property type="entry name" value="DinF"/>
    <property type="match status" value="1"/>
</dbReference>
<dbReference type="Proteomes" id="UP001301012">
    <property type="component" value="Unassembled WGS sequence"/>
</dbReference>
<dbReference type="CDD" id="cd13143">
    <property type="entry name" value="MATE_MepA_like"/>
    <property type="match status" value="1"/>
</dbReference>
<dbReference type="Pfam" id="PF01554">
    <property type="entry name" value="MatE"/>
    <property type="match status" value="2"/>
</dbReference>
<dbReference type="EMBL" id="JASKYM010000001">
    <property type="protein sequence ID" value="MDK2562434.1"/>
    <property type="molecule type" value="Genomic_DNA"/>
</dbReference>
<feature type="transmembrane region" description="Helical" evidence="10">
    <location>
        <begin position="239"/>
        <end position="262"/>
    </location>
</feature>